<dbReference type="InterPro" id="IPR040285">
    <property type="entry name" value="ProX/PRXD1"/>
</dbReference>
<dbReference type="InterPro" id="IPR007214">
    <property type="entry name" value="YbaK/aa-tRNA-synth-assoc-dom"/>
</dbReference>
<dbReference type="Proteomes" id="UP000474024">
    <property type="component" value="Unassembled WGS sequence"/>
</dbReference>
<dbReference type="InterPro" id="IPR036754">
    <property type="entry name" value="YbaK/aa-tRNA-synt-asso_dom_sf"/>
</dbReference>
<dbReference type="EMBL" id="VUNI01000037">
    <property type="protein sequence ID" value="MST76040.1"/>
    <property type="molecule type" value="Genomic_DNA"/>
</dbReference>
<comment type="caution">
    <text evidence="3">The sequence shown here is derived from an EMBL/GenBank/DDBJ whole genome shotgun (WGS) entry which is preliminary data.</text>
</comment>
<reference evidence="3 4" key="1">
    <citation type="submission" date="2019-08" db="EMBL/GenBank/DDBJ databases">
        <title>In-depth cultivation of the pig gut microbiome towards novel bacterial diversity and tailored functional studies.</title>
        <authorList>
            <person name="Wylensek D."/>
            <person name="Hitch T.C.A."/>
            <person name="Clavel T."/>
        </authorList>
    </citation>
    <scope>NUCLEOTIDE SEQUENCE [LARGE SCALE GENOMIC DNA]</scope>
    <source>
        <strain evidence="3 4">MUC/MUC-530-WT-4D</strain>
    </source>
</reference>
<name>A0A6L5YU89_9FIRM</name>
<keyword evidence="4" id="KW-1185">Reference proteome</keyword>
<dbReference type="PANTHER" id="PTHR31423:SF3">
    <property type="entry name" value="PROLYL-TRNA SYNTHETASE ASSOCIATED DOMAIN-CONTAINING PROTEIN 1-RELATED"/>
    <property type="match status" value="1"/>
</dbReference>
<evidence type="ECO:0000256" key="1">
    <source>
        <dbReference type="ARBA" id="ARBA00010201"/>
    </source>
</evidence>
<dbReference type="AlphaFoldDB" id="A0A6L5YU89"/>
<keyword evidence="3" id="KW-0030">Aminoacyl-tRNA synthetase</keyword>
<sequence>MKLEHGRPENMEGRLKKEVRVYDFLDKLHVEYDFVDHEAVENMEVCAQIDGALQAMICKNLFLCNRKETQFYLLMIPANKKLNFKELSDQLGTSRLTFAKETYMQEFLDITPGAVSVLGLINDHEKRVQLLVDRQVMEDDYIGCHPCTNTTSLRIREQDMWDVVIPAMQHEPIFVDLA</sequence>
<evidence type="ECO:0000313" key="3">
    <source>
        <dbReference type="EMBL" id="MST76040.1"/>
    </source>
</evidence>
<accession>A0A6L5YU89</accession>
<evidence type="ECO:0000313" key="4">
    <source>
        <dbReference type="Proteomes" id="UP000474024"/>
    </source>
</evidence>
<gene>
    <name evidence="3" type="ORF">FYJ75_13790</name>
</gene>
<proteinExistence type="inferred from homology"/>
<comment type="similarity">
    <text evidence="1">Belongs to the PRORSD1 family.</text>
</comment>
<evidence type="ECO:0000259" key="2">
    <source>
        <dbReference type="Pfam" id="PF04073"/>
    </source>
</evidence>
<dbReference type="Pfam" id="PF04073">
    <property type="entry name" value="tRNA_edit"/>
    <property type="match status" value="1"/>
</dbReference>
<keyword evidence="3" id="KW-0436">Ligase</keyword>
<feature type="domain" description="YbaK/aminoacyl-tRNA synthetase-associated" evidence="2">
    <location>
        <begin position="37"/>
        <end position="160"/>
    </location>
</feature>
<dbReference type="RefSeq" id="WP_154431002.1">
    <property type="nucleotide sequence ID" value="NZ_VUNI01000037.1"/>
</dbReference>
<dbReference type="GO" id="GO:0002161">
    <property type="term" value="F:aminoacyl-tRNA deacylase activity"/>
    <property type="evidence" value="ECO:0007669"/>
    <property type="project" value="InterPro"/>
</dbReference>
<dbReference type="SUPFAM" id="SSF55826">
    <property type="entry name" value="YbaK/ProRS associated domain"/>
    <property type="match status" value="1"/>
</dbReference>
<organism evidence="3 4">
    <name type="scientific">Roseburia porci</name>
    <dbReference type="NCBI Taxonomy" id="2605790"/>
    <lineage>
        <taxon>Bacteria</taxon>
        <taxon>Bacillati</taxon>
        <taxon>Bacillota</taxon>
        <taxon>Clostridia</taxon>
        <taxon>Lachnospirales</taxon>
        <taxon>Lachnospiraceae</taxon>
        <taxon>Roseburia</taxon>
    </lineage>
</organism>
<dbReference type="PANTHER" id="PTHR31423">
    <property type="entry name" value="YBAK DOMAIN-CONTAINING PROTEIN"/>
    <property type="match status" value="1"/>
</dbReference>
<dbReference type="GO" id="GO:0004812">
    <property type="term" value="F:aminoacyl-tRNA ligase activity"/>
    <property type="evidence" value="ECO:0007669"/>
    <property type="project" value="UniProtKB-KW"/>
</dbReference>
<dbReference type="Gene3D" id="3.90.960.10">
    <property type="entry name" value="YbaK/aminoacyl-tRNA synthetase-associated domain"/>
    <property type="match status" value="1"/>
</dbReference>
<protein>
    <submittedName>
        <fullName evidence="3">Prolyl-tRNA synthetase associated domain-containing protein</fullName>
    </submittedName>
</protein>
<dbReference type="CDD" id="cd04335">
    <property type="entry name" value="PrdX_deacylase"/>
    <property type="match status" value="1"/>
</dbReference>